<keyword evidence="8" id="KW-1185">Reference proteome</keyword>
<accession>A0ABP7PQI2</accession>
<dbReference type="CDD" id="cd02966">
    <property type="entry name" value="TlpA_like_family"/>
    <property type="match status" value="1"/>
</dbReference>
<dbReference type="PANTHER" id="PTHR42852">
    <property type="entry name" value="THIOL:DISULFIDE INTERCHANGE PROTEIN DSBE"/>
    <property type="match status" value="1"/>
</dbReference>
<dbReference type="InterPro" id="IPR025380">
    <property type="entry name" value="DUF4369"/>
</dbReference>
<evidence type="ECO:0000256" key="5">
    <source>
        <dbReference type="SAM" id="SignalP"/>
    </source>
</evidence>
<dbReference type="Pfam" id="PF14289">
    <property type="entry name" value="DUF4369"/>
    <property type="match status" value="1"/>
</dbReference>
<dbReference type="PROSITE" id="PS51352">
    <property type="entry name" value="THIOREDOXIN_2"/>
    <property type="match status" value="1"/>
</dbReference>
<comment type="caution">
    <text evidence="7">The sequence shown here is derived from an EMBL/GenBank/DDBJ whole genome shotgun (WGS) entry which is preliminary data.</text>
</comment>
<keyword evidence="2" id="KW-0201">Cytochrome c-type biogenesis</keyword>
<dbReference type="InterPro" id="IPR017937">
    <property type="entry name" value="Thioredoxin_CS"/>
</dbReference>
<evidence type="ECO:0000256" key="2">
    <source>
        <dbReference type="ARBA" id="ARBA00022748"/>
    </source>
</evidence>
<keyword evidence="3" id="KW-1015">Disulfide bond</keyword>
<feature type="domain" description="Thioredoxin" evidence="6">
    <location>
        <begin position="229"/>
        <end position="368"/>
    </location>
</feature>
<dbReference type="Pfam" id="PF00578">
    <property type="entry name" value="AhpC-TSA"/>
    <property type="match status" value="1"/>
</dbReference>
<evidence type="ECO:0000256" key="3">
    <source>
        <dbReference type="ARBA" id="ARBA00023157"/>
    </source>
</evidence>
<keyword evidence="5" id="KW-0732">Signal</keyword>
<evidence type="ECO:0000256" key="4">
    <source>
        <dbReference type="ARBA" id="ARBA00023284"/>
    </source>
</evidence>
<keyword evidence="4" id="KW-0676">Redox-active center</keyword>
<feature type="signal peptide" evidence="5">
    <location>
        <begin position="1"/>
        <end position="19"/>
    </location>
</feature>
<dbReference type="PANTHER" id="PTHR42852:SF6">
    <property type="entry name" value="THIOL:DISULFIDE INTERCHANGE PROTEIN DSBE"/>
    <property type="match status" value="1"/>
</dbReference>
<dbReference type="InterPro" id="IPR036249">
    <property type="entry name" value="Thioredoxin-like_sf"/>
</dbReference>
<dbReference type="InterPro" id="IPR013766">
    <property type="entry name" value="Thioredoxin_domain"/>
</dbReference>
<evidence type="ECO:0000256" key="1">
    <source>
        <dbReference type="ARBA" id="ARBA00004196"/>
    </source>
</evidence>
<gene>
    <name evidence="7" type="ORF">GCM10022246_22520</name>
</gene>
<dbReference type="Gene3D" id="3.40.30.10">
    <property type="entry name" value="Glutaredoxin"/>
    <property type="match status" value="1"/>
</dbReference>
<evidence type="ECO:0000259" key="6">
    <source>
        <dbReference type="PROSITE" id="PS51352"/>
    </source>
</evidence>
<dbReference type="InterPro" id="IPR050553">
    <property type="entry name" value="Thioredoxin_ResA/DsbE_sf"/>
</dbReference>
<dbReference type="EMBL" id="BAABAK010000011">
    <property type="protein sequence ID" value="GAA3969335.1"/>
    <property type="molecule type" value="Genomic_DNA"/>
</dbReference>
<dbReference type="PROSITE" id="PS00194">
    <property type="entry name" value="THIOREDOXIN_1"/>
    <property type="match status" value="1"/>
</dbReference>
<protein>
    <submittedName>
        <fullName evidence="7">TlpA disulfide reductase family protein</fullName>
    </submittedName>
</protein>
<name>A0ABP7PQI2_9SPHI</name>
<dbReference type="SUPFAM" id="SSF52833">
    <property type="entry name" value="Thioredoxin-like"/>
    <property type="match status" value="1"/>
</dbReference>
<proteinExistence type="predicted"/>
<organism evidence="7 8">
    <name type="scientific">Pedobacter ginsengiterrae</name>
    <dbReference type="NCBI Taxonomy" id="871696"/>
    <lineage>
        <taxon>Bacteria</taxon>
        <taxon>Pseudomonadati</taxon>
        <taxon>Bacteroidota</taxon>
        <taxon>Sphingobacteriia</taxon>
        <taxon>Sphingobacteriales</taxon>
        <taxon>Sphingobacteriaceae</taxon>
        <taxon>Pedobacter</taxon>
    </lineage>
</organism>
<dbReference type="InterPro" id="IPR000866">
    <property type="entry name" value="AhpC/TSA"/>
</dbReference>
<reference evidence="8" key="1">
    <citation type="journal article" date="2019" name="Int. J. Syst. Evol. Microbiol.">
        <title>The Global Catalogue of Microorganisms (GCM) 10K type strain sequencing project: providing services to taxonomists for standard genome sequencing and annotation.</title>
        <authorList>
            <consortium name="The Broad Institute Genomics Platform"/>
            <consortium name="The Broad Institute Genome Sequencing Center for Infectious Disease"/>
            <person name="Wu L."/>
            <person name="Ma J."/>
        </authorList>
    </citation>
    <scope>NUCLEOTIDE SEQUENCE [LARGE SCALE GENOMIC DNA]</scope>
    <source>
        <strain evidence="8">JCM 17338</strain>
    </source>
</reference>
<evidence type="ECO:0000313" key="8">
    <source>
        <dbReference type="Proteomes" id="UP001501081"/>
    </source>
</evidence>
<comment type="subcellular location">
    <subcellularLocation>
        <location evidence="1">Cell envelope</location>
    </subcellularLocation>
</comment>
<feature type="chain" id="PRO_5046301967" evidence="5">
    <location>
        <begin position="20"/>
        <end position="368"/>
    </location>
</feature>
<dbReference type="RefSeq" id="WP_344767095.1">
    <property type="nucleotide sequence ID" value="NZ_BAABAK010000011.1"/>
</dbReference>
<sequence length="368" mass="41585">MMKRFLFLTVCLFPLSLFAQSSFIIRGFGKGFKDGDKIFLSYRQSGQIIDDSTIVHRSTFEFKGSTNTKVRGYLSRNNNPRYAEDLSDSFSIYVEAGQITLNSIDTLSNSIISGTPSNNDYAELLKALGPLNKQMKKLSDANKELKDTALLNLNKTRLEAAYYDTFPIQFNFITKHPDSYVSLLTLGSMARSSKFLPQVEQSFAKLSANLKAMPEGKEIIRRISEGRKISIGMPAKDFIQNDINVNPIKLSSYRGKYVLVDFWASWCAPCRAENPNILNIYKQYNSKNFTVLSVSIDTDKTNWLNAIKEDKLPWMQVSDLKKENEAAKLYGVTTIPSNVLIDPDGKIIAKDIKGKELRDMLVLLLDSR</sequence>
<dbReference type="Proteomes" id="UP001501081">
    <property type="component" value="Unassembled WGS sequence"/>
</dbReference>
<evidence type="ECO:0000313" key="7">
    <source>
        <dbReference type="EMBL" id="GAA3969335.1"/>
    </source>
</evidence>